<dbReference type="PROSITE" id="PS50943">
    <property type="entry name" value="HTH_CROC1"/>
    <property type="match status" value="1"/>
</dbReference>
<evidence type="ECO:0000313" key="4">
    <source>
        <dbReference type="Proteomes" id="UP000006851"/>
    </source>
</evidence>
<dbReference type="SUPFAM" id="SSF51182">
    <property type="entry name" value="RmlC-like cupins"/>
    <property type="match status" value="1"/>
</dbReference>
<dbReference type="EMBL" id="CP002628">
    <property type="protein sequence ID" value="AEB06224.1"/>
    <property type="molecule type" value="Genomic_DNA"/>
</dbReference>
<dbReference type="Proteomes" id="UP000006851">
    <property type="component" value="Chromosome"/>
</dbReference>
<accession>F2N9W9</accession>
<proteinExistence type="predicted"/>
<dbReference type="eggNOG" id="COG1917">
    <property type="taxonomic scope" value="Bacteria"/>
</dbReference>
<gene>
    <name evidence="3" type="ordered locus">Corgl_0096</name>
</gene>
<evidence type="ECO:0000259" key="2">
    <source>
        <dbReference type="PROSITE" id="PS50943"/>
    </source>
</evidence>
<organism evidence="3 4">
    <name type="scientific">Coriobacterium glomerans (strain ATCC 49209 / DSM 20642 / JCM 10262 / PW2)</name>
    <dbReference type="NCBI Taxonomy" id="700015"/>
    <lineage>
        <taxon>Bacteria</taxon>
        <taxon>Bacillati</taxon>
        <taxon>Actinomycetota</taxon>
        <taxon>Coriobacteriia</taxon>
        <taxon>Coriobacteriales</taxon>
        <taxon>Coriobacteriaceae</taxon>
        <taxon>Coriobacterium</taxon>
    </lineage>
</organism>
<dbReference type="InterPro" id="IPR010982">
    <property type="entry name" value="Lambda_DNA-bd_dom_sf"/>
</dbReference>
<dbReference type="Gene3D" id="1.10.260.40">
    <property type="entry name" value="lambda repressor-like DNA-binding domains"/>
    <property type="match status" value="1"/>
</dbReference>
<reference evidence="4" key="1">
    <citation type="journal article" date="2013" name="Stand. Genomic Sci.">
        <title>Complete genome sequence of Coriobacterium glomerans type strain (PW2(T)) from the midgut of Pyrrhocoris apterus L. (red soldier bug).</title>
        <authorList>
            <person name="Stackebrandt E."/>
            <person name="Zeytun A."/>
            <person name="Lapidus A."/>
            <person name="Nolan M."/>
            <person name="Lucas S."/>
            <person name="Hammon N."/>
            <person name="Deshpande S."/>
            <person name="Cheng J.F."/>
            <person name="Tapia R."/>
            <person name="Goodwin L.A."/>
            <person name="Pitluck S."/>
            <person name="Liolios K."/>
            <person name="Pagani I."/>
            <person name="Ivanova N."/>
            <person name="Mavromatis K."/>
            <person name="Mikhailova N."/>
            <person name="Huntemann M."/>
            <person name="Pati A."/>
            <person name="Chen A."/>
            <person name="Palaniappan K."/>
            <person name="Chang Y.J."/>
            <person name="Land M."/>
            <person name="Hauser L."/>
            <person name="Rohde M."/>
            <person name="Pukall R."/>
            <person name="Goker M."/>
            <person name="Detter J.C."/>
            <person name="Woyke T."/>
            <person name="Bristow J."/>
            <person name="Eisen J.A."/>
            <person name="Markowitz V."/>
            <person name="Hugenholtz P."/>
            <person name="Kyrpides N.C."/>
            <person name="Klenk H.P."/>
        </authorList>
    </citation>
    <scope>NUCLEOTIDE SEQUENCE</scope>
    <source>
        <strain evidence="4">ATCC 49209 / DSM 20642 / JCM 10262 / PW2</strain>
    </source>
</reference>
<dbReference type="SMART" id="SM00530">
    <property type="entry name" value="HTH_XRE"/>
    <property type="match status" value="1"/>
</dbReference>
<evidence type="ECO:0000313" key="3">
    <source>
        <dbReference type="EMBL" id="AEB06224.1"/>
    </source>
</evidence>
<dbReference type="InterPro" id="IPR014710">
    <property type="entry name" value="RmlC-like_jellyroll"/>
</dbReference>
<dbReference type="PANTHER" id="PTHR46797">
    <property type="entry name" value="HTH-TYPE TRANSCRIPTIONAL REGULATOR"/>
    <property type="match status" value="1"/>
</dbReference>
<keyword evidence="1" id="KW-0238">DNA-binding</keyword>
<evidence type="ECO:0000256" key="1">
    <source>
        <dbReference type="ARBA" id="ARBA00023125"/>
    </source>
</evidence>
<dbReference type="AlphaFoldDB" id="F2N9W9"/>
<feature type="domain" description="HTH cro/C1-type" evidence="2">
    <location>
        <begin position="23"/>
        <end position="77"/>
    </location>
</feature>
<dbReference type="GO" id="GO:0003677">
    <property type="term" value="F:DNA binding"/>
    <property type="evidence" value="ECO:0007669"/>
    <property type="project" value="UniProtKB-KW"/>
</dbReference>
<dbReference type="InterPro" id="IPR050807">
    <property type="entry name" value="TransReg_Diox_bact_type"/>
</dbReference>
<protein>
    <submittedName>
        <fullName evidence="3">Helix-turn-helix domain protein</fullName>
    </submittedName>
</protein>
<dbReference type="eggNOG" id="COG1396">
    <property type="taxonomic scope" value="Bacteria"/>
</dbReference>
<dbReference type="HOGENOM" id="CLU_085376_1_2_11"/>
<dbReference type="KEGG" id="cgo:Corgl_0096"/>
<dbReference type="Gene3D" id="2.60.120.10">
    <property type="entry name" value="Jelly Rolls"/>
    <property type="match status" value="1"/>
</dbReference>
<dbReference type="InterPro" id="IPR001387">
    <property type="entry name" value="Cro/C1-type_HTH"/>
</dbReference>
<dbReference type="SUPFAM" id="SSF47413">
    <property type="entry name" value="lambda repressor-like DNA-binding domains"/>
    <property type="match status" value="1"/>
</dbReference>
<dbReference type="GO" id="GO:0003700">
    <property type="term" value="F:DNA-binding transcription factor activity"/>
    <property type="evidence" value="ECO:0007669"/>
    <property type="project" value="TreeGrafter"/>
</dbReference>
<name>F2N9W9_CORGP</name>
<dbReference type="CDD" id="cd00093">
    <property type="entry name" value="HTH_XRE"/>
    <property type="match status" value="1"/>
</dbReference>
<dbReference type="STRING" id="700015.Corgl_0096"/>
<keyword evidence="4" id="KW-1185">Reference proteome</keyword>
<dbReference type="PANTHER" id="PTHR46797:SF1">
    <property type="entry name" value="METHYLPHOSPHONATE SYNTHASE"/>
    <property type="match status" value="1"/>
</dbReference>
<dbReference type="GO" id="GO:0005829">
    <property type="term" value="C:cytosol"/>
    <property type="evidence" value="ECO:0007669"/>
    <property type="project" value="TreeGrafter"/>
</dbReference>
<dbReference type="CDD" id="cd02209">
    <property type="entry name" value="cupin_XRE_C"/>
    <property type="match status" value="1"/>
</dbReference>
<dbReference type="Pfam" id="PF07883">
    <property type="entry name" value="Cupin_2"/>
    <property type="match status" value="1"/>
</dbReference>
<dbReference type="InterPro" id="IPR011051">
    <property type="entry name" value="RmlC_Cupin_sf"/>
</dbReference>
<dbReference type="InterPro" id="IPR013096">
    <property type="entry name" value="Cupin_2"/>
</dbReference>
<sequence length="191" mass="20834">MTGSTPGEDIAAGRAATQLGERLRSLRKKKVLTITQLSLYTGLSVGFLSNMENGISSPTVANLTKVCNALNVSILDVLGEGDALHEIVRDGEAEIIDVPESSMKMKIVDFGANHRAFSVITIEPHARRVDAVAMHPYDEAVYVMRGELAVTIEERRFELSRGDSLFIQANCGHTIENDGTDVSESIWFAVR</sequence>
<dbReference type="Pfam" id="PF01381">
    <property type="entry name" value="HTH_3"/>
    <property type="match status" value="1"/>
</dbReference>